<feature type="region of interest" description="Disordered" evidence="1">
    <location>
        <begin position="170"/>
        <end position="246"/>
    </location>
</feature>
<keyword evidence="4" id="KW-1185">Reference proteome</keyword>
<feature type="compositionally biased region" description="Low complexity" evidence="1">
    <location>
        <begin position="212"/>
        <end position="230"/>
    </location>
</feature>
<reference evidence="3" key="1">
    <citation type="submission" date="2018-11" db="EMBL/GenBank/DDBJ databases">
        <authorList>
            <consortium name="Pathogen Informatics"/>
        </authorList>
    </citation>
    <scope>NUCLEOTIDE SEQUENCE</scope>
</reference>
<proteinExistence type="predicted"/>
<feature type="chain" id="PRO_5019062156" evidence="2">
    <location>
        <begin position="32"/>
        <end position="265"/>
    </location>
</feature>
<sequence>MVVTSGGHLSPTGRLLFFSCLLCFVVKNALGSTKSLSANLVDSNTSLPEQADSDEEHHKHTAKSALQGETINDKVVKISANSIDYTRPNKKDTLSDLGWNAIMPRSQGASIKEDFAYKRAESGHRRPPSERIGPEIYPASCQLQLECGQTESKTFISTSSLAMDSEADISNMGSGRQRYSVDSGIMESPLDPMESLSLSGRSRIRVPVRSARGPQGIRGPQGQQGKRGPQGFPGPPGPQGPVYAPSKLLLSPKNKLLHYFDLQPH</sequence>
<dbReference type="Proteomes" id="UP000784294">
    <property type="component" value="Unassembled WGS sequence"/>
</dbReference>
<organism evidence="3 4">
    <name type="scientific">Protopolystoma xenopodis</name>
    <dbReference type="NCBI Taxonomy" id="117903"/>
    <lineage>
        <taxon>Eukaryota</taxon>
        <taxon>Metazoa</taxon>
        <taxon>Spiralia</taxon>
        <taxon>Lophotrochozoa</taxon>
        <taxon>Platyhelminthes</taxon>
        <taxon>Monogenea</taxon>
        <taxon>Polyopisthocotylea</taxon>
        <taxon>Polystomatidea</taxon>
        <taxon>Polystomatidae</taxon>
        <taxon>Protopolystoma</taxon>
    </lineage>
</organism>
<protein>
    <submittedName>
        <fullName evidence="3">Uncharacterized protein</fullName>
    </submittedName>
</protein>
<comment type="caution">
    <text evidence="3">The sequence shown here is derived from an EMBL/GenBank/DDBJ whole genome shotgun (WGS) entry which is preliminary data.</text>
</comment>
<evidence type="ECO:0000313" key="4">
    <source>
        <dbReference type="Proteomes" id="UP000784294"/>
    </source>
</evidence>
<accession>A0A448XM87</accession>
<name>A0A448XM87_9PLAT</name>
<feature type="region of interest" description="Disordered" evidence="1">
    <location>
        <begin position="46"/>
        <end position="66"/>
    </location>
</feature>
<evidence type="ECO:0000256" key="1">
    <source>
        <dbReference type="SAM" id="MobiDB-lite"/>
    </source>
</evidence>
<dbReference type="AlphaFoldDB" id="A0A448XM87"/>
<dbReference type="Gene3D" id="1.20.5.320">
    <property type="entry name" value="6-Phosphogluconate Dehydrogenase, domain 3"/>
    <property type="match status" value="1"/>
</dbReference>
<evidence type="ECO:0000256" key="2">
    <source>
        <dbReference type="SAM" id="SignalP"/>
    </source>
</evidence>
<dbReference type="EMBL" id="CAAALY010263157">
    <property type="protein sequence ID" value="VEL39967.1"/>
    <property type="molecule type" value="Genomic_DNA"/>
</dbReference>
<feature type="signal peptide" evidence="2">
    <location>
        <begin position="1"/>
        <end position="31"/>
    </location>
</feature>
<evidence type="ECO:0000313" key="3">
    <source>
        <dbReference type="EMBL" id="VEL39967.1"/>
    </source>
</evidence>
<gene>
    <name evidence="3" type="ORF">PXEA_LOCUS33407</name>
</gene>
<keyword evidence="2" id="KW-0732">Signal</keyword>